<comment type="catalytic activity">
    <reaction evidence="1">
        <text>an S-(2-hydroxyacyl)glutathione + H2O = a 2-hydroxy carboxylate + glutathione + H(+)</text>
        <dbReference type="Rhea" id="RHEA:21864"/>
        <dbReference type="ChEBI" id="CHEBI:15377"/>
        <dbReference type="ChEBI" id="CHEBI:15378"/>
        <dbReference type="ChEBI" id="CHEBI:57925"/>
        <dbReference type="ChEBI" id="CHEBI:58896"/>
        <dbReference type="ChEBI" id="CHEBI:71261"/>
        <dbReference type="EC" id="3.1.2.6"/>
    </reaction>
</comment>
<feature type="domain" description="Metallo-beta-lactamase" evidence="10">
    <location>
        <begin position="7"/>
        <end position="152"/>
    </location>
</feature>
<name>A0A382G0V6_9ZZZZ</name>
<dbReference type="HAMAP" id="MF_01374">
    <property type="entry name" value="Glyoxalase_2"/>
    <property type="match status" value="1"/>
</dbReference>
<dbReference type="InterPro" id="IPR017782">
    <property type="entry name" value="Hydroxyacylglutathione_Hdrlase"/>
</dbReference>
<dbReference type="Pfam" id="PF00753">
    <property type="entry name" value="Lactamase_B"/>
    <property type="match status" value="2"/>
</dbReference>
<dbReference type="NCBIfam" id="TIGR03413">
    <property type="entry name" value="GSH_gloB"/>
    <property type="match status" value="1"/>
</dbReference>
<evidence type="ECO:0000256" key="7">
    <source>
        <dbReference type="ARBA" id="ARBA00022801"/>
    </source>
</evidence>
<dbReference type="InterPro" id="IPR050110">
    <property type="entry name" value="Glyoxalase_II_hydrolase"/>
</dbReference>
<keyword evidence="8" id="KW-0862">Zinc</keyword>
<dbReference type="EMBL" id="UINC01052657">
    <property type="protein sequence ID" value="SVB68234.1"/>
    <property type="molecule type" value="Genomic_DNA"/>
</dbReference>
<dbReference type="SUPFAM" id="SSF56281">
    <property type="entry name" value="Metallo-hydrolase/oxidoreductase"/>
    <property type="match status" value="1"/>
</dbReference>
<protein>
    <recommendedName>
        <fullName evidence="5">hydroxyacylglutathione hydrolase</fullName>
        <ecNumber evidence="5">3.1.2.6</ecNumber>
    </recommendedName>
    <alternativeName>
        <fullName evidence="9">Glyoxalase II</fullName>
    </alternativeName>
</protein>
<dbReference type="InterPro" id="IPR032282">
    <property type="entry name" value="HAGH_C"/>
</dbReference>
<dbReference type="Gene3D" id="3.60.15.10">
    <property type="entry name" value="Ribonuclease Z/Hydroxyacylglutathione hydrolase-like"/>
    <property type="match status" value="1"/>
</dbReference>
<keyword evidence="7" id="KW-0378">Hydrolase</keyword>
<dbReference type="GO" id="GO:0019243">
    <property type="term" value="P:methylglyoxal catabolic process to D-lactate via S-lactoyl-glutathione"/>
    <property type="evidence" value="ECO:0007669"/>
    <property type="project" value="InterPro"/>
</dbReference>
<evidence type="ECO:0000256" key="5">
    <source>
        <dbReference type="ARBA" id="ARBA00011917"/>
    </source>
</evidence>
<sequence length="236" mass="27203">MIFNNKNSSSIIIDPAEAGNIIDLLKKKKLKLDYIFITHHHSDHTSGVLDLFKEYPEVQIFTPSELNSLSINKISDGNKIITSLNEFEILSAPGHTLDHIVLCDHNNNFLFVGDVLFRLGCGRVFEGTFKQMQNSLQKILDLSDEMTVYCGHEYTINNLKFLEHIFNKNDILEHSKKQISEDLSASGRSIPFNLGEEKRCNPFLNQGCEMALEFRKKTKYSDSEFFKYLREKKDNF</sequence>
<evidence type="ECO:0000256" key="4">
    <source>
        <dbReference type="ARBA" id="ARBA00006759"/>
    </source>
</evidence>
<dbReference type="AlphaFoldDB" id="A0A382G0V6"/>
<reference evidence="11" key="1">
    <citation type="submission" date="2018-05" db="EMBL/GenBank/DDBJ databases">
        <authorList>
            <person name="Lanie J.A."/>
            <person name="Ng W.-L."/>
            <person name="Kazmierczak K.M."/>
            <person name="Andrzejewski T.M."/>
            <person name="Davidsen T.M."/>
            <person name="Wayne K.J."/>
            <person name="Tettelin H."/>
            <person name="Glass J.I."/>
            <person name="Rusch D."/>
            <person name="Podicherti R."/>
            <person name="Tsui H.-C.T."/>
            <person name="Winkler M.E."/>
        </authorList>
    </citation>
    <scope>NUCLEOTIDE SEQUENCE</scope>
</reference>
<dbReference type="PANTHER" id="PTHR43705">
    <property type="entry name" value="HYDROXYACYLGLUTATHIONE HYDROLASE"/>
    <property type="match status" value="1"/>
</dbReference>
<comment type="similarity">
    <text evidence="4">Belongs to the metallo-beta-lactamase superfamily. Glyoxalase II family.</text>
</comment>
<dbReference type="SMART" id="SM00849">
    <property type="entry name" value="Lactamase_B"/>
    <property type="match status" value="1"/>
</dbReference>
<evidence type="ECO:0000256" key="8">
    <source>
        <dbReference type="ARBA" id="ARBA00022833"/>
    </source>
</evidence>
<evidence type="ECO:0000259" key="10">
    <source>
        <dbReference type="SMART" id="SM00849"/>
    </source>
</evidence>
<organism evidence="11">
    <name type="scientific">marine metagenome</name>
    <dbReference type="NCBI Taxonomy" id="408172"/>
    <lineage>
        <taxon>unclassified sequences</taxon>
        <taxon>metagenomes</taxon>
        <taxon>ecological metagenomes</taxon>
    </lineage>
</organism>
<dbReference type="InterPro" id="IPR036866">
    <property type="entry name" value="RibonucZ/Hydroxyglut_hydro"/>
</dbReference>
<dbReference type="EC" id="3.1.2.6" evidence="5"/>
<dbReference type="CDD" id="cd07723">
    <property type="entry name" value="hydroxyacylglutathione_hydrolase_MBL-fold"/>
    <property type="match status" value="1"/>
</dbReference>
<keyword evidence="6" id="KW-0479">Metal-binding</keyword>
<comment type="cofactor">
    <cofactor evidence="2">
        <name>Zn(2+)</name>
        <dbReference type="ChEBI" id="CHEBI:29105"/>
    </cofactor>
</comment>
<dbReference type="Pfam" id="PF16123">
    <property type="entry name" value="HAGH_C"/>
    <property type="match status" value="1"/>
</dbReference>
<evidence type="ECO:0000313" key="11">
    <source>
        <dbReference type="EMBL" id="SVB68234.1"/>
    </source>
</evidence>
<dbReference type="GO" id="GO:0004416">
    <property type="term" value="F:hydroxyacylglutathione hydrolase activity"/>
    <property type="evidence" value="ECO:0007669"/>
    <property type="project" value="UniProtKB-EC"/>
</dbReference>
<comment type="pathway">
    <text evidence="3">Secondary metabolite metabolism; methylglyoxal degradation; (R)-lactate from methylglyoxal: step 2/2.</text>
</comment>
<evidence type="ECO:0000256" key="2">
    <source>
        <dbReference type="ARBA" id="ARBA00001947"/>
    </source>
</evidence>
<evidence type="ECO:0000256" key="6">
    <source>
        <dbReference type="ARBA" id="ARBA00022723"/>
    </source>
</evidence>
<dbReference type="InterPro" id="IPR035680">
    <property type="entry name" value="Clx_II_MBL"/>
</dbReference>
<evidence type="ECO:0000256" key="3">
    <source>
        <dbReference type="ARBA" id="ARBA00004963"/>
    </source>
</evidence>
<proteinExistence type="inferred from homology"/>
<evidence type="ECO:0000256" key="9">
    <source>
        <dbReference type="ARBA" id="ARBA00031044"/>
    </source>
</evidence>
<dbReference type="PANTHER" id="PTHR43705:SF1">
    <property type="entry name" value="HYDROXYACYLGLUTATHIONE HYDROLASE GLOB"/>
    <property type="match status" value="1"/>
</dbReference>
<dbReference type="InterPro" id="IPR001279">
    <property type="entry name" value="Metallo-B-lactamas"/>
</dbReference>
<accession>A0A382G0V6</accession>
<evidence type="ECO:0000256" key="1">
    <source>
        <dbReference type="ARBA" id="ARBA00001623"/>
    </source>
</evidence>
<gene>
    <name evidence="11" type="ORF">METZ01_LOCUS221088</name>
</gene>
<dbReference type="GO" id="GO:0046872">
    <property type="term" value="F:metal ion binding"/>
    <property type="evidence" value="ECO:0007669"/>
    <property type="project" value="UniProtKB-KW"/>
</dbReference>